<reference evidence="2 3" key="2">
    <citation type="submission" date="2018-11" db="EMBL/GenBank/DDBJ databases">
        <authorList>
            <consortium name="Pathogen Informatics"/>
        </authorList>
    </citation>
    <scope>NUCLEOTIDE SEQUENCE [LARGE SCALE GENOMIC DNA]</scope>
    <source>
        <strain evidence="2">Dakar</strain>
        <strain evidence="3">Dakar, Senegal</strain>
    </source>
</reference>
<evidence type="ECO:0000256" key="1">
    <source>
        <dbReference type="SAM" id="MobiDB-lite"/>
    </source>
</evidence>
<feature type="compositionally biased region" description="Basic and acidic residues" evidence="1">
    <location>
        <begin position="26"/>
        <end position="40"/>
    </location>
</feature>
<gene>
    <name evidence="2" type="ORF">SCUD_LOCUS20115</name>
</gene>
<evidence type="ECO:0000313" key="2">
    <source>
        <dbReference type="EMBL" id="VDP71231.1"/>
    </source>
</evidence>
<protein>
    <submittedName>
        <fullName evidence="4">Reverse transcriptase domain-containing protein</fullName>
    </submittedName>
</protein>
<sequence>MRGRATREGDIKQLYDTTKKLAGKYSKPERPGTDKEGKSITEIQEQRNRWTGHFEELLNRSASLNSSYIDATPTDLLIDVTSPEIEEIRMVTRKIKSGKAAGPDNIVAEVRHRCNYKHAAHSIQEYLRGRTSADGLKARIPHQDTNERRSEQM</sequence>
<evidence type="ECO:0000313" key="4">
    <source>
        <dbReference type="WBParaSite" id="SCUD_0002011901-mRNA-1"/>
    </source>
</evidence>
<keyword evidence="3" id="KW-1185">Reference proteome</keyword>
<reference evidence="4" key="1">
    <citation type="submission" date="2016-06" db="UniProtKB">
        <authorList>
            <consortium name="WormBaseParasite"/>
        </authorList>
    </citation>
    <scope>IDENTIFICATION</scope>
</reference>
<dbReference type="EMBL" id="UZAK01043690">
    <property type="protein sequence ID" value="VDP71231.1"/>
    <property type="molecule type" value="Genomic_DNA"/>
</dbReference>
<organism evidence="4">
    <name type="scientific">Schistosoma curassoni</name>
    <dbReference type="NCBI Taxonomy" id="6186"/>
    <lineage>
        <taxon>Eukaryota</taxon>
        <taxon>Metazoa</taxon>
        <taxon>Spiralia</taxon>
        <taxon>Lophotrochozoa</taxon>
        <taxon>Platyhelminthes</taxon>
        <taxon>Trematoda</taxon>
        <taxon>Digenea</taxon>
        <taxon>Strigeidida</taxon>
        <taxon>Schistosomatoidea</taxon>
        <taxon>Schistosomatidae</taxon>
        <taxon>Schistosoma</taxon>
    </lineage>
</organism>
<feature type="compositionally biased region" description="Basic and acidic residues" evidence="1">
    <location>
        <begin position="1"/>
        <end position="19"/>
    </location>
</feature>
<name>A0A183KYG9_9TREM</name>
<evidence type="ECO:0000313" key="3">
    <source>
        <dbReference type="Proteomes" id="UP000279833"/>
    </source>
</evidence>
<feature type="region of interest" description="Disordered" evidence="1">
    <location>
        <begin position="1"/>
        <end position="40"/>
    </location>
</feature>
<accession>A0A183KYG9</accession>
<dbReference type="WBParaSite" id="SCUD_0002011901-mRNA-1">
    <property type="protein sequence ID" value="SCUD_0002011901-mRNA-1"/>
    <property type="gene ID" value="SCUD_0002011901"/>
</dbReference>
<dbReference type="Proteomes" id="UP000279833">
    <property type="component" value="Unassembled WGS sequence"/>
</dbReference>
<proteinExistence type="predicted"/>
<dbReference type="AlphaFoldDB" id="A0A183KYG9"/>